<organism evidence="1 2">
    <name type="scientific">Diphasiastrum complanatum</name>
    <name type="common">Issler's clubmoss</name>
    <name type="synonym">Lycopodium complanatum</name>
    <dbReference type="NCBI Taxonomy" id="34168"/>
    <lineage>
        <taxon>Eukaryota</taxon>
        <taxon>Viridiplantae</taxon>
        <taxon>Streptophyta</taxon>
        <taxon>Embryophyta</taxon>
        <taxon>Tracheophyta</taxon>
        <taxon>Lycopodiopsida</taxon>
        <taxon>Lycopodiales</taxon>
        <taxon>Lycopodiaceae</taxon>
        <taxon>Lycopodioideae</taxon>
        <taxon>Diphasiastrum</taxon>
    </lineage>
</organism>
<name>A0ACC2AF01_DIPCM</name>
<keyword evidence="2" id="KW-1185">Reference proteome</keyword>
<evidence type="ECO:0000313" key="1">
    <source>
        <dbReference type="EMBL" id="KAJ7516036.1"/>
    </source>
</evidence>
<dbReference type="Proteomes" id="UP001162992">
    <property type="component" value="Chromosome 22"/>
</dbReference>
<proteinExistence type="predicted"/>
<sequence>MFVWVTSRWKHLILLVKYQLIDETRVQKTGLQLKMLGRLDSSMRSQTSIMDEGLRANADETDCIEMEESASETQPSISTVTLAPRDVENSMHPTKTAIYDHNYGHSLDFFDSVPAAPPEISRNLDTVFTVRRGAADRADREVRSSAESISFNQEPVGSADRDAIFAQVVRDRATSHIRAWEQSEKMKSFNRYNKKMSRIAAWEKARKAKAEAELRKAEEKLEKKRAAIVEEKQNEIARAQRKAEEMKANGEAQRGEELLKVEEMAAKYRASGKLPKQMLFSCSCTCFQMLPCHRSS</sequence>
<reference evidence="2" key="1">
    <citation type="journal article" date="2024" name="Proc. Natl. Acad. Sci. U.S.A.">
        <title>Extraordinary preservation of gene collinearity over three hundred million years revealed in homosporous lycophytes.</title>
        <authorList>
            <person name="Li C."/>
            <person name="Wickell D."/>
            <person name="Kuo L.Y."/>
            <person name="Chen X."/>
            <person name="Nie B."/>
            <person name="Liao X."/>
            <person name="Peng D."/>
            <person name="Ji J."/>
            <person name="Jenkins J."/>
            <person name="Williams M."/>
            <person name="Shu S."/>
            <person name="Plott C."/>
            <person name="Barry K."/>
            <person name="Rajasekar S."/>
            <person name="Grimwood J."/>
            <person name="Han X."/>
            <person name="Sun S."/>
            <person name="Hou Z."/>
            <person name="He W."/>
            <person name="Dai G."/>
            <person name="Sun C."/>
            <person name="Schmutz J."/>
            <person name="Leebens-Mack J.H."/>
            <person name="Li F.W."/>
            <person name="Wang L."/>
        </authorList>
    </citation>
    <scope>NUCLEOTIDE SEQUENCE [LARGE SCALE GENOMIC DNA]</scope>
    <source>
        <strain evidence="2">cv. PW_Plant_1</strain>
    </source>
</reference>
<evidence type="ECO:0000313" key="2">
    <source>
        <dbReference type="Proteomes" id="UP001162992"/>
    </source>
</evidence>
<accession>A0ACC2AF01</accession>
<dbReference type="EMBL" id="CM055113">
    <property type="protein sequence ID" value="KAJ7516036.1"/>
    <property type="molecule type" value="Genomic_DNA"/>
</dbReference>
<comment type="caution">
    <text evidence="1">The sequence shown here is derived from an EMBL/GenBank/DDBJ whole genome shotgun (WGS) entry which is preliminary data.</text>
</comment>
<protein>
    <submittedName>
        <fullName evidence="1">Uncharacterized protein</fullName>
    </submittedName>
</protein>
<gene>
    <name evidence="1" type="ORF">O6H91_22G039400</name>
</gene>